<sequence>MIKQQNYAKYFRVFRNDTAITEISTNDFHRAGLKPIGPLRLQPLGKLYYGYKSRELAIRGAKAGARSYINQLIALGDEGKERLIQYRMDHYDDLNFNLIK</sequence>
<organism evidence="1 2">
    <name type="scientific">Mucilaginibacter corticis</name>
    <dbReference type="NCBI Taxonomy" id="2597670"/>
    <lineage>
        <taxon>Bacteria</taxon>
        <taxon>Pseudomonadati</taxon>
        <taxon>Bacteroidota</taxon>
        <taxon>Sphingobacteriia</taxon>
        <taxon>Sphingobacteriales</taxon>
        <taxon>Sphingobacteriaceae</taxon>
        <taxon>Mucilaginibacter</taxon>
    </lineage>
</organism>
<keyword evidence="2" id="KW-1185">Reference proteome</keyword>
<dbReference type="AlphaFoldDB" id="A0A556M932"/>
<dbReference type="EMBL" id="VLPK01000007">
    <property type="protein sequence ID" value="TSJ36403.1"/>
    <property type="molecule type" value="Genomic_DNA"/>
</dbReference>
<evidence type="ECO:0000313" key="2">
    <source>
        <dbReference type="Proteomes" id="UP000318733"/>
    </source>
</evidence>
<protein>
    <submittedName>
        <fullName evidence="1">Uncharacterized protein</fullName>
    </submittedName>
</protein>
<dbReference type="OrthoDB" id="770658at2"/>
<dbReference type="Proteomes" id="UP000318733">
    <property type="component" value="Unassembled WGS sequence"/>
</dbReference>
<gene>
    <name evidence="1" type="ORF">FO440_23160</name>
</gene>
<accession>A0A556M932</accession>
<evidence type="ECO:0000313" key="1">
    <source>
        <dbReference type="EMBL" id="TSJ36403.1"/>
    </source>
</evidence>
<comment type="caution">
    <text evidence="1">The sequence shown here is derived from an EMBL/GenBank/DDBJ whole genome shotgun (WGS) entry which is preliminary data.</text>
</comment>
<reference evidence="1 2" key="1">
    <citation type="submission" date="2019-07" db="EMBL/GenBank/DDBJ databases">
        <authorList>
            <person name="Huq M.A."/>
        </authorList>
    </citation>
    <scope>NUCLEOTIDE SEQUENCE [LARGE SCALE GENOMIC DNA]</scope>
    <source>
        <strain evidence="1 2">MAH-19</strain>
    </source>
</reference>
<dbReference type="RefSeq" id="WP_144250694.1">
    <property type="nucleotide sequence ID" value="NZ_VLPK01000007.1"/>
</dbReference>
<proteinExistence type="predicted"/>
<name>A0A556M932_9SPHI</name>